<dbReference type="RefSeq" id="WP_169283986.1">
    <property type="nucleotide sequence ID" value="NZ_CP051680.1"/>
</dbReference>
<sequence length="230" mass="24961">MILEVIATSVRDARLAQENGANRIELISGIVEGGVTPSYGLVKEVVKAVDIPVNVMLRPHANSFVYDADDLAVMRRDVRAIQACGAAGFVMGMLTLDNRIDERALEMLLSETGTLPVTFHRAFDELEDRHAALQLLSRYPTIRRVLTSGGKPSVLDAKPEIAELVKLCEGQSIEILAGSGLNVESLDEFIKQTKVAEVHMGTGVRVNGRALEPIDPNKLQAAAAITSRYN</sequence>
<reference evidence="3 4" key="1">
    <citation type="submission" date="2020-04" db="EMBL/GenBank/DDBJ databases">
        <title>Genome sequencing of novel species.</title>
        <authorList>
            <person name="Heo J."/>
            <person name="Kim S.-J."/>
            <person name="Kim J.-S."/>
            <person name="Hong S.-B."/>
            <person name="Kwon S.-W."/>
        </authorList>
    </citation>
    <scope>NUCLEOTIDE SEQUENCE [LARGE SCALE GENOMIC DNA]</scope>
    <source>
        <strain evidence="3 4">MFER-1</strain>
    </source>
</reference>
<name>A0A7Z2VRA1_9BACL</name>
<dbReference type="AlphaFoldDB" id="A0A7Z2VRA1"/>
<dbReference type="GO" id="GO:0005737">
    <property type="term" value="C:cytoplasm"/>
    <property type="evidence" value="ECO:0007669"/>
    <property type="project" value="UniProtKB-SubCell"/>
</dbReference>
<dbReference type="PANTHER" id="PTHR12598:SF0">
    <property type="entry name" value="COPPER HOMEOSTASIS PROTEIN CUTC HOMOLOG"/>
    <property type="match status" value="1"/>
</dbReference>
<keyword evidence="2" id="KW-0963">Cytoplasm</keyword>
<dbReference type="InterPro" id="IPR036822">
    <property type="entry name" value="CutC-like_dom_sf"/>
</dbReference>
<comment type="similarity">
    <text evidence="1 2">Belongs to the CutC family.</text>
</comment>
<dbReference type="SUPFAM" id="SSF110395">
    <property type="entry name" value="CutC-like"/>
    <property type="match status" value="1"/>
</dbReference>
<gene>
    <name evidence="2" type="primary">cutC</name>
    <name evidence="3" type="ORF">HH215_34165</name>
</gene>
<organism evidence="3 4">
    <name type="scientific">Cohnella herbarum</name>
    <dbReference type="NCBI Taxonomy" id="2728023"/>
    <lineage>
        <taxon>Bacteria</taxon>
        <taxon>Bacillati</taxon>
        <taxon>Bacillota</taxon>
        <taxon>Bacilli</taxon>
        <taxon>Bacillales</taxon>
        <taxon>Paenibacillaceae</taxon>
        <taxon>Cohnella</taxon>
    </lineage>
</organism>
<comment type="caution">
    <text evidence="2">Once thought to be involved in copper homeostasis, experiments in E.coli have shown this is not the case.</text>
</comment>
<keyword evidence="4" id="KW-1185">Reference proteome</keyword>
<dbReference type="EMBL" id="CP051680">
    <property type="protein sequence ID" value="QJD87744.1"/>
    <property type="molecule type" value="Genomic_DNA"/>
</dbReference>
<dbReference type="KEGG" id="cheb:HH215_34165"/>
<accession>A0A7Z2VRA1</accession>
<evidence type="ECO:0000313" key="4">
    <source>
        <dbReference type="Proteomes" id="UP000502248"/>
    </source>
</evidence>
<dbReference type="Proteomes" id="UP000502248">
    <property type="component" value="Chromosome"/>
</dbReference>
<evidence type="ECO:0000256" key="1">
    <source>
        <dbReference type="ARBA" id="ARBA00007768"/>
    </source>
</evidence>
<dbReference type="Gene3D" id="3.20.20.380">
    <property type="entry name" value="Copper homeostasis (CutC) domain"/>
    <property type="match status" value="1"/>
</dbReference>
<evidence type="ECO:0000256" key="2">
    <source>
        <dbReference type="HAMAP-Rule" id="MF_00795"/>
    </source>
</evidence>
<evidence type="ECO:0000313" key="3">
    <source>
        <dbReference type="EMBL" id="QJD87744.1"/>
    </source>
</evidence>
<dbReference type="HAMAP" id="MF_00795">
    <property type="entry name" value="CutC"/>
    <property type="match status" value="1"/>
</dbReference>
<dbReference type="GO" id="GO:0005507">
    <property type="term" value="F:copper ion binding"/>
    <property type="evidence" value="ECO:0007669"/>
    <property type="project" value="TreeGrafter"/>
</dbReference>
<dbReference type="Pfam" id="PF03932">
    <property type="entry name" value="CutC"/>
    <property type="match status" value="1"/>
</dbReference>
<dbReference type="PANTHER" id="PTHR12598">
    <property type="entry name" value="COPPER HOMEOSTASIS PROTEIN CUTC"/>
    <property type="match status" value="1"/>
</dbReference>
<protein>
    <recommendedName>
        <fullName evidence="2">PF03932 family protein CutC</fullName>
    </recommendedName>
</protein>
<dbReference type="InterPro" id="IPR005627">
    <property type="entry name" value="CutC-like"/>
</dbReference>
<comment type="subcellular location">
    <subcellularLocation>
        <location evidence="2">Cytoplasm</location>
    </subcellularLocation>
</comment>
<proteinExistence type="inferred from homology"/>